<feature type="transmembrane region" description="Helical" evidence="7">
    <location>
        <begin position="245"/>
        <end position="265"/>
    </location>
</feature>
<feature type="region of interest" description="Disordered" evidence="6">
    <location>
        <begin position="1"/>
        <end position="40"/>
    </location>
</feature>
<dbReference type="InterPro" id="IPR026046">
    <property type="entry name" value="UBIAD1"/>
</dbReference>
<evidence type="ECO:0008006" key="10">
    <source>
        <dbReference type="Google" id="ProtNLM"/>
    </source>
</evidence>
<name>A0ABN9XKW5_9DINO</name>
<keyword evidence="4 7" id="KW-1133">Transmembrane helix</keyword>
<feature type="transmembrane region" description="Helical" evidence="7">
    <location>
        <begin position="54"/>
        <end position="74"/>
    </location>
</feature>
<feature type="transmembrane region" description="Helical" evidence="7">
    <location>
        <begin position="353"/>
        <end position="373"/>
    </location>
</feature>
<protein>
    <recommendedName>
        <fullName evidence="10">1,4-dihydroxy-2-naphthoate octaprenyltransferase</fullName>
    </recommendedName>
</protein>
<keyword evidence="2" id="KW-0808">Transferase</keyword>
<evidence type="ECO:0000313" key="8">
    <source>
        <dbReference type="EMBL" id="CAK0899105.1"/>
    </source>
</evidence>
<evidence type="ECO:0000256" key="5">
    <source>
        <dbReference type="ARBA" id="ARBA00023136"/>
    </source>
</evidence>
<feature type="transmembrane region" description="Helical" evidence="7">
    <location>
        <begin position="125"/>
        <end position="146"/>
    </location>
</feature>
<evidence type="ECO:0000256" key="6">
    <source>
        <dbReference type="SAM" id="MobiDB-lite"/>
    </source>
</evidence>
<dbReference type="Proteomes" id="UP001189429">
    <property type="component" value="Unassembled WGS sequence"/>
</dbReference>
<dbReference type="CDD" id="cd13962">
    <property type="entry name" value="PT_UbiA_UBIAD1"/>
    <property type="match status" value="1"/>
</dbReference>
<feature type="transmembrane region" description="Helical" evidence="7">
    <location>
        <begin position="379"/>
        <end position="397"/>
    </location>
</feature>
<feature type="transmembrane region" description="Helical" evidence="7">
    <location>
        <begin position="94"/>
        <end position="118"/>
    </location>
</feature>
<feature type="transmembrane region" description="Helical" evidence="7">
    <location>
        <begin position="322"/>
        <end position="341"/>
    </location>
</feature>
<reference evidence="8" key="1">
    <citation type="submission" date="2023-10" db="EMBL/GenBank/DDBJ databases">
        <authorList>
            <person name="Chen Y."/>
            <person name="Shah S."/>
            <person name="Dougan E. K."/>
            <person name="Thang M."/>
            <person name="Chan C."/>
        </authorList>
    </citation>
    <scope>NUCLEOTIDE SEQUENCE [LARGE SCALE GENOMIC DNA]</scope>
</reference>
<evidence type="ECO:0000313" key="9">
    <source>
        <dbReference type="Proteomes" id="UP001189429"/>
    </source>
</evidence>
<evidence type="ECO:0000256" key="4">
    <source>
        <dbReference type="ARBA" id="ARBA00022989"/>
    </source>
</evidence>
<evidence type="ECO:0000256" key="2">
    <source>
        <dbReference type="ARBA" id="ARBA00022679"/>
    </source>
</evidence>
<dbReference type="InterPro" id="IPR000537">
    <property type="entry name" value="UbiA_prenyltransferase"/>
</dbReference>
<feature type="transmembrane region" description="Helical" evidence="7">
    <location>
        <begin position="450"/>
        <end position="468"/>
    </location>
</feature>
<gene>
    <name evidence="8" type="ORF">PCOR1329_LOCUS76698</name>
</gene>
<sequence length="522" mass="56267">MPDGLRRRGGRADSPADAGGGRPREVVPSAPQPSPGPEGEAYQSLLKARSAKDMVARACFVGIFITENLLHATYFELEVDAMVAPAMAPLPREVAVCVHLVHIIFGLFGATFVLLSGIDTAGRTALTKGTSMMLVFMGTITWTWWINRQGVPYWQLDPYPFWDVRCSAEKKNRTVHILKNIAIIGALTMLQQMAKYEREAFPVRPSFLEGVVTALRPWSFPATLAPQLVALAVQRCMLHIELPGYVIVFSLVVSLMGVQATANLVNSYKDFERGIDVKETAGDRTLVDDLVSKRTLLVMGVCCLACWLSFFAWSVVSTGFNVVVLSLACLGTLLAIGYTAGPAPLKYLGLGDLVVFLCFGPAVIAYSCAVLTGSVHQEAIVLTLPVTLFVVATLHANNYRDIEADGRTGARTVAIMLGKQASLHYYSLLLLLAHIGALTAGLWYGCAGAAASLFVAPQSIWLCMRIRIPSRLHDQDEETGKTTLLFGVALALGIVTMPGPEPSALGLGVVALVVFVLKVFAN</sequence>
<organism evidence="8 9">
    <name type="scientific">Prorocentrum cordatum</name>
    <dbReference type="NCBI Taxonomy" id="2364126"/>
    <lineage>
        <taxon>Eukaryota</taxon>
        <taxon>Sar</taxon>
        <taxon>Alveolata</taxon>
        <taxon>Dinophyceae</taxon>
        <taxon>Prorocentrales</taxon>
        <taxon>Prorocentraceae</taxon>
        <taxon>Prorocentrum</taxon>
    </lineage>
</organism>
<feature type="transmembrane region" description="Helical" evidence="7">
    <location>
        <begin position="296"/>
        <end position="316"/>
    </location>
</feature>
<dbReference type="PANTHER" id="PTHR13929:SF0">
    <property type="entry name" value="UBIA PRENYLTRANSFERASE DOMAIN-CONTAINING PROTEIN 1"/>
    <property type="match status" value="1"/>
</dbReference>
<accession>A0ABN9XKW5</accession>
<keyword evidence="9" id="KW-1185">Reference proteome</keyword>
<evidence type="ECO:0000256" key="1">
    <source>
        <dbReference type="ARBA" id="ARBA00004141"/>
    </source>
</evidence>
<proteinExistence type="predicted"/>
<comment type="subcellular location">
    <subcellularLocation>
        <location evidence="1">Membrane</location>
        <topology evidence="1">Multi-pass membrane protein</topology>
    </subcellularLocation>
</comment>
<comment type="caution">
    <text evidence="8">The sequence shown here is derived from an EMBL/GenBank/DDBJ whole genome shotgun (WGS) entry which is preliminary data.</text>
</comment>
<feature type="transmembrane region" description="Helical" evidence="7">
    <location>
        <begin position="480"/>
        <end position="497"/>
    </location>
</feature>
<feature type="transmembrane region" description="Helical" evidence="7">
    <location>
        <begin position="503"/>
        <end position="521"/>
    </location>
</feature>
<evidence type="ECO:0000256" key="3">
    <source>
        <dbReference type="ARBA" id="ARBA00022692"/>
    </source>
</evidence>
<keyword evidence="3 7" id="KW-0812">Transmembrane</keyword>
<dbReference type="EMBL" id="CAUYUJ010020549">
    <property type="protein sequence ID" value="CAK0899105.1"/>
    <property type="molecule type" value="Genomic_DNA"/>
</dbReference>
<evidence type="ECO:0000256" key="7">
    <source>
        <dbReference type="SAM" id="Phobius"/>
    </source>
</evidence>
<keyword evidence="5 7" id="KW-0472">Membrane</keyword>
<dbReference type="Pfam" id="PF01040">
    <property type="entry name" value="UbiA"/>
    <property type="match status" value="1"/>
</dbReference>
<dbReference type="PANTHER" id="PTHR13929">
    <property type="entry name" value="1,4-DIHYDROXY-2-NAPHTHOATE OCTAPRENYLTRANSFERASE"/>
    <property type="match status" value="1"/>
</dbReference>